<feature type="non-terminal residue" evidence="2">
    <location>
        <position position="1"/>
    </location>
</feature>
<dbReference type="OrthoDB" id="10571115at2759"/>
<gene>
    <name evidence="2" type="primary">Spidroin3A1</name>
    <name evidence="2" type="ORF">TNCT_800261</name>
</gene>
<feature type="region of interest" description="Disordered" evidence="1">
    <location>
        <begin position="527"/>
        <end position="557"/>
    </location>
</feature>
<feature type="compositionally biased region" description="Low complexity" evidence="1">
    <location>
        <begin position="65"/>
        <end position="76"/>
    </location>
</feature>
<feature type="region of interest" description="Disordered" evidence="1">
    <location>
        <begin position="618"/>
        <end position="642"/>
    </location>
</feature>
<dbReference type="EMBL" id="BMAO01019781">
    <property type="protein sequence ID" value="GFR32769.1"/>
    <property type="molecule type" value="Genomic_DNA"/>
</dbReference>
<evidence type="ECO:0000256" key="1">
    <source>
        <dbReference type="SAM" id="MobiDB-lite"/>
    </source>
</evidence>
<comment type="caution">
    <text evidence="2">The sequence shown here is derived from an EMBL/GenBank/DDBJ whole genome shotgun (WGS) entry which is preliminary data.</text>
</comment>
<proteinExistence type="predicted"/>
<name>A0A8X6M656_TRICU</name>
<protein>
    <submittedName>
        <fullName evidence="2">Spidroin 3A variant 1</fullName>
    </submittedName>
</protein>
<keyword evidence="3" id="KW-1185">Reference proteome</keyword>
<dbReference type="AlphaFoldDB" id="A0A8X6M656"/>
<evidence type="ECO:0000313" key="3">
    <source>
        <dbReference type="Proteomes" id="UP000887116"/>
    </source>
</evidence>
<feature type="compositionally biased region" description="Basic and acidic residues" evidence="1">
    <location>
        <begin position="7"/>
        <end position="22"/>
    </location>
</feature>
<feature type="region of interest" description="Disordered" evidence="1">
    <location>
        <begin position="61"/>
        <end position="86"/>
    </location>
</feature>
<evidence type="ECO:0000313" key="2">
    <source>
        <dbReference type="EMBL" id="GFR32769.1"/>
    </source>
</evidence>
<feature type="region of interest" description="Disordered" evidence="1">
    <location>
        <begin position="1"/>
        <end position="22"/>
    </location>
</feature>
<reference evidence="2" key="1">
    <citation type="submission" date="2020-07" db="EMBL/GenBank/DDBJ databases">
        <title>Multicomponent nature underlies the extraordinary mechanical properties of spider dragline silk.</title>
        <authorList>
            <person name="Kono N."/>
            <person name="Nakamura H."/>
            <person name="Mori M."/>
            <person name="Yoshida Y."/>
            <person name="Ohtoshi R."/>
            <person name="Malay A.D."/>
            <person name="Moran D.A.P."/>
            <person name="Tomita M."/>
            <person name="Numata K."/>
            <person name="Arakawa K."/>
        </authorList>
    </citation>
    <scope>NUCLEOTIDE SEQUENCE</scope>
</reference>
<feature type="compositionally biased region" description="Basic and acidic residues" evidence="1">
    <location>
        <begin position="527"/>
        <end position="538"/>
    </location>
</feature>
<sequence>LVNNGKNYKDGNGKKFGSRDEINTNINSHVRNGAVLENGANFEGNTGNGMTSHHSISVEGELVDNGKNNKNGNGKKFGSRDEINTNINSHVRNGAVLESGANFKGNTGNGITSHHSFSVQAENGKEREIKDISDNVGLGKLIEFGHEGEFVDNDRNIMDGNGMKFGSRDKININSHARNDAILEDGVNFEGNTGNEMTSHHTISIQAENVNEHEIKDIFDSFGLGTLTEYGREGELIDNMQIIKDDQGKKFESRDDININSHVRNDAILRSGANFEGNTGDGMTSHHTISIEAENVNEHEIKDIFDSFGLGTLTEYGREGELIVNDQNIKGGLRKKFGSIGEINTNINSHVQNDAIFKNEANLEGNTDHGGVTSHHSFSVEAENVNEHEMEDILDSFGLGTLASKYDIPIGNSDDSGVNLKYRSNDATLESGADFTGNPGHGMTFHHRYSMQTQNDYGHDGDILNSYDFEKHVKYGFEGEPANFGQSDEETRDEIHFAQSDDLGANLDISRNSLVRNVATLENGADIERNAGHGRTFDHSYSAQTQNDDGHDSGSISSTFSHVKSVKFGGDSELGSISLTDKNSHGKTFGLGHRTPLVQSGNHGVDFGIGNHLDIEDDESKGLSNRSRLRIKNGSGNDKGPEMHVKFGRDISMDSGNKVVRKEYMETKSKHSQTWFQNLNKMQLNVKRRLKRPDIVCDKLRKFETSSIMRL</sequence>
<dbReference type="Proteomes" id="UP000887116">
    <property type="component" value="Unassembled WGS sequence"/>
</dbReference>
<accession>A0A8X6M656</accession>
<organism evidence="2 3">
    <name type="scientific">Trichonephila clavata</name>
    <name type="common">Joro spider</name>
    <name type="synonym">Nephila clavata</name>
    <dbReference type="NCBI Taxonomy" id="2740835"/>
    <lineage>
        <taxon>Eukaryota</taxon>
        <taxon>Metazoa</taxon>
        <taxon>Ecdysozoa</taxon>
        <taxon>Arthropoda</taxon>
        <taxon>Chelicerata</taxon>
        <taxon>Arachnida</taxon>
        <taxon>Araneae</taxon>
        <taxon>Araneomorphae</taxon>
        <taxon>Entelegynae</taxon>
        <taxon>Araneoidea</taxon>
        <taxon>Nephilidae</taxon>
        <taxon>Trichonephila</taxon>
    </lineage>
</organism>